<dbReference type="Pfam" id="PF00400">
    <property type="entry name" value="WD40"/>
    <property type="match status" value="1"/>
</dbReference>
<dbReference type="SMART" id="SM00320">
    <property type="entry name" value="WD40"/>
    <property type="match status" value="2"/>
</dbReference>
<dbReference type="GO" id="GO:0005737">
    <property type="term" value="C:cytoplasm"/>
    <property type="evidence" value="ECO:0007669"/>
    <property type="project" value="TreeGrafter"/>
</dbReference>
<reference evidence="3 4" key="1">
    <citation type="journal article" date="2018" name="Mol. Biol. Evol.">
        <title>Broad Genomic Sampling Reveals a Smut Pathogenic Ancestry of the Fungal Clade Ustilaginomycotina.</title>
        <authorList>
            <person name="Kijpornyongpan T."/>
            <person name="Mondo S.J."/>
            <person name="Barry K."/>
            <person name="Sandor L."/>
            <person name="Lee J."/>
            <person name="Lipzen A."/>
            <person name="Pangilinan J."/>
            <person name="LaButti K."/>
            <person name="Hainaut M."/>
            <person name="Henrissat B."/>
            <person name="Grigoriev I.V."/>
            <person name="Spatafora J.W."/>
            <person name="Aime M.C."/>
        </authorList>
    </citation>
    <scope>NUCLEOTIDE SEQUENCE [LARGE SCALE GENOMIC DNA]</scope>
    <source>
        <strain evidence="3 4">MCA 3882</strain>
    </source>
</reference>
<dbReference type="STRING" id="1280837.A0A316VHE4"/>
<organism evidence="3 4">
    <name type="scientific">Meira miltonrushii</name>
    <dbReference type="NCBI Taxonomy" id="1280837"/>
    <lineage>
        <taxon>Eukaryota</taxon>
        <taxon>Fungi</taxon>
        <taxon>Dikarya</taxon>
        <taxon>Basidiomycota</taxon>
        <taxon>Ustilaginomycotina</taxon>
        <taxon>Exobasidiomycetes</taxon>
        <taxon>Exobasidiales</taxon>
        <taxon>Brachybasidiaceae</taxon>
        <taxon>Meira</taxon>
    </lineage>
</organism>
<dbReference type="AlphaFoldDB" id="A0A316VHE4"/>
<sequence>MERVVLSLSSGHLTICPMTNLVDGNIPEPKDSTSAFSGKVTLLQTVVNPRTNSRHIIGGTEEGDIILWDATTLKCQMQRSVLTSPIVAFVAIGNKDNALRLHGSVACVAADSTIAFIVLDELQLLYIVPGRNAPLELMAVRSNELMTIYADGRARVWNATNLELRRSIGVDQALVLLEDGKGWWSQFPIDVAHLKRERGNVGVLSSIPSSRASFSGAMTADVRRVVEAASRMVAPLNTAGISNARDLNQAQDLQDLDVQIDPMSSLDSRAAPKSSFSQTLTMPQAAKALHTLSPLLCSILPFGLSQEFDQQCKLALGTEKDIGNNMSIAYGLFSEPGYLIMSLHGMTSKQMLCVSPALTATRLIGSIAMLLVLSNIEELHKPAYELITELGSLSNIVGKGFQNPTIEFLIGFLTDPVLEIKQAAQMLFVSSLEGMPQEDLDQVCAQFSGALPNRRRANLMAAPPPMKDSERASIDAIEDEREDQHSSKALLLLGLIATQRYTVMPPNLLKDISASISLYLNDEFDPAHQSIAIVLCDRGFSIFQHYFDAMEIVRTMFSLSTILPKTDNNENGASKAAQVALENRDLARQATLRIAEENTPLFMTTLSLDILHARSPEHCSATMRLVAFMVRRKPLVLYPNLPRFAEAVVKSLDPTVTTLRPVIHKSATIIISELISAYPTIAFHKGLQRLAVGTFEGAIIMYDLKTATRLYVLEAHSASLNGLTFSNDGRRLVSICLSDGMVKIWKTGVGLGSIFNFGGAPRQISALLGRATGSGEAEQSQSSTPNQSGGNTNQHSHNHVGTPAYKSFDFGRMAGSALASVRLAAIRSPTLSGSSTHSGGAQAGGGLLSPRGSVSSHASFIEREEEEAAFLSNLQLVRFEWLAERSIKIRIGEASLVFDVA</sequence>
<protein>
    <submittedName>
        <fullName evidence="3">Uncharacterized protein</fullName>
    </submittedName>
</protein>
<dbReference type="RefSeq" id="XP_025357268.1">
    <property type="nucleotide sequence ID" value="XM_025502972.1"/>
</dbReference>
<name>A0A316VHE4_9BASI</name>
<keyword evidence="1" id="KW-0853">WD repeat</keyword>
<dbReference type="SUPFAM" id="SSF50969">
    <property type="entry name" value="YVTN repeat-like/Quinoprotein amine dehydrogenase"/>
    <property type="match status" value="1"/>
</dbReference>
<evidence type="ECO:0000313" key="4">
    <source>
        <dbReference type="Proteomes" id="UP000245771"/>
    </source>
</evidence>
<feature type="repeat" description="WD" evidence="1">
    <location>
        <begin position="713"/>
        <end position="746"/>
    </location>
</feature>
<feature type="compositionally biased region" description="Polar residues" evidence="2">
    <location>
        <begin position="777"/>
        <end position="795"/>
    </location>
</feature>
<dbReference type="InterPro" id="IPR011044">
    <property type="entry name" value="Quino_amine_DH_bsu"/>
</dbReference>
<keyword evidence="4" id="KW-1185">Reference proteome</keyword>
<dbReference type="EMBL" id="KZ819602">
    <property type="protein sequence ID" value="PWN36966.1"/>
    <property type="molecule type" value="Genomic_DNA"/>
</dbReference>
<evidence type="ECO:0000256" key="2">
    <source>
        <dbReference type="SAM" id="MobiDB-lite"/>
    </source>
</evidence>
<dbReference type="SUPFAM" id="SSF48371">
    <property type="entry name" value="ARM repeat"/>
    <property type="match status" value="1"/>
</dbReference>
<dbReference type="PANTHER" id="PTHR44099:SF4">
    <property type="entry name" value="RABCONNECTIN-3B, ISOFORM A"/>
    <property type="match status" value="1"/>
</dbReference>
<proteinExistence type="predicted"/>
<evidence type="ECO:0000256" key="1">
    <source>
        <dbReference type="PROSITE-ProRule" id="PRU00221"/>
    </source>
</evidence>
<dbReference type="InterPro" id="IPR016024">
    <property type="entry name" value="ARM-type_fold"/>
</dbReference>
<feature type="region of interest" description="Disordered" evidence="2">
    <location>
        <begin position="771"/>
        <end position="801"/>
    </location>
</feature>
<dbReference type="OrthoDB" id="338622at2759"/>
<dbReference type="PANTHER" id="PTHR44099">
    <property type="entry name" value="RABCONNECTIN-3B, ISOFORM A"/>
    <property type="match status" value="1"/>
</dbReference>
<dbReference type="InterPro" id="IPR001680">
    <property type="entry name" value="WD40_rpt"/>
</dbReference>
<dbReference type="Proteomes" id="UP000245771">
    <property type="component" value="Unassembled WGS sequence"/>
</dbReference>
<evidence type="ECO:0000313" key="3">
    <source>
        <dbReference type="EMBL" id="PWN36966.1"/>
    </source>
</evidence>
<dbReference type="Gene3D" id="2.130.10.10">
    <property type="entry name" value="YVTN repeat-like/Quinoprotein amine dehydrogenase"/>
    <property type="match status" value="2"/>
</dbReference>
<dbReference type="GeneID" id="37024753"/>
<gene>
    <name evidence="3" type="ORF">FA14DRAFT_8382</name>
</gene>
<dbReference type="InterPro" id="IPR049916">
    <property type="entry name" value="WDR72-like"/>
</dbReference>
<dbReference type="InterPro" id="IPR015943">
    <property type="entry name" value="WD40/YVTN_repeat-like_dom_sf"/>
</dbReference>
<accession>A0A316VHE4</accession>
<dbReference type="InParanoid" id="A0A316VHE4"/>
<dbReference type="PROSITE" id="PS50082">
    <property type="entry name" value="WD_REPEATS_2"/>
    <property type="match status" value="1"/>
</dbReference>